<evidence type="ECO:0000259" key="5">
    <source>
        <dbReference type="PROSITE" id="PS50072"/>
    </source>
</evidence>
<protein>
    <recommendedName>
        <fullName evidence="4">Peptidyl-prolyl cis-trans isomerase</fullName>
        <shortName evidence="4">PPIase</shortName>
        <ecNumber evidence="4">5.2.1.8</ecNumber>
    </recommendedName>
</protein>
<dbReference type="PROSITE" id="PS50072">
    <property type="entry name" value="CSA_PPIASE_2"/>
    <property type="match status" value="1"/>
</dbReference>
<reference evidence="7" key="1">
    <citation type="journal article" date="2019" name="Int. J. Syst. Evol. Microbiol.">
        <title>The Global Catalogue of Microorganisms (GCM) 10K type strain sequencing project: providing services to taxonomists for standard genome sequencing and annotation.</title>
        <authorList>
            <consortium name="The Broad Institute Genomics Platform"/>
            <consortium name="The Broad Institute Genome Sequencing Center for Infectious Disease"/>
            <person name="Wu L."/>
            <person name="Ma J."/>
        </authorList>
    </citation>
    <scope>NUCLEOTIDE SEQUENCE [LARGE SCALE GENOMIC DNA]</scope>
    <source>
        <strain evidence="7">CECT 8570</strain>
    </source>
</reference>
<sequence length="186" mass="20276">MNLKKILFALALLSLTLPALAANPKVQLDTDLGVIVLEVFSDKAPITAANFLTYVDQGFYNGTIFHRVIPGFVVQGGGMTFDFVSKATRDPIANESNNGLLNNYGTLSMARTSHPDSATSQFFINVNVRGNPHLDPQKSMPGYAVFAKVIKGIDVVDAITRQPRGQFRAYPEAPNNPIRIIKASRL</sequence>
<dbReference type="PANTHER" id="PTHR43246">
    <property type="entry name" value="PEPTIDYL-PROLYL CIS-TRANS ISOMERASE CYP38, CHLOROPLASTIC"/>
    <property type="match status" value="1"/>
</dbReference>
<dbReference type="Proteomes" id="UP001595840">
    <property type="component" value="Unassembled WGS sequence"/>
</dbReference>
<evidence type="ECO:0000256" key="1">
    <source>
        <dbReference type="ARBA" id="ARBA00007365"/>
    </source>
</evidence>
<gene>
    <name evidence="6" type="ORF">ACFOX3_17985</name>
</gene>
<keyword evidence="3 4" id="KW-0413">Isomerase</keyword>
<dbReference type="Pfam" id="PF00160">
    <property type="entry name" value="Pro_isomerase"/>
    <property type="match status" value="1"/>
</dbReference>
<dbReference type="InterPro" id="IPR002130">
    <property type="entry name" value="Cyclophilin-type_PPIase_dom"/>
</dbReference>
<keyword evidence="4" id="KW-0732">Signal</keyword>
<proteinExistence type="inferred from homology"/>
<accession>A0ABV8V8F3</accession>
<name>A0ABV8V8F3_9GAMM</name>
<feature type="chain" id="PRO_5044975448" description="Peptidyl-prolyl cis-trans isomerase" evidence="4">
    <location>
        <begin position="22"/>
        <end position="186"/>
    </location>
</feature>
<organism evidence="6 7">
    <name type="scientific">Simiduia curdlanivorans</name>
    <dbReference type="NCBI Taxonomy" id="1492769"/>
    <lineage>
        <taxon>Bacteria</taxon>
        <taxon>Pseudomonadati</taxon>
        <taxon>Pseudomonadota</taxon>
        <taxon>Gammaproteobacteria</taxon>
        <taxon>Cellvibrionales</taxon>
        <taxon>Cellvibrionaceae</taxon>
        <taxon>Simiduia</taxon>
    </lineage>
</organism>
<evidence type="ECO:0000313" key="7">
    <source>
        <dbReference type="Proteomes" id="UP001595840"/>
    </source>
</evidence>
<dbReference type="PRINTS" id="PR00153">
    <property type="entry name" value="CSAPPISMRASE"/>
</dbReference>
<dbReference type="SUPFAM" id="SSF50891">
    <property type="entry name" value="Cyclophilin-like"/>
    <property type="match status" value="1"/>
</dbReference>
<dbReference type="InterPro" id="IPR044665">
    <property type="entry name" value="E_coli_cyclophilin_A-like"/>
</dbReference>
<comment type="similarity">
    <text evidence="1 4">Belongs to the cyclophilin-type PPIase family.</text>
</comment>
<feature type="domain" description="PPIase cyclophilin-type" evidence="5">
    <location>
        <begin position="29"/>
        <end position="185"/>
    </location>
</feature>
<evidence type="ECO:0000256" key="3">
    <source>
        <dbReference type="ARBA" id="ARBA00023235"/>
    </source>
</evidence>
<dbReference type="InterPro" id="IPR020892">
    <property type="entry name" value="Cyclophilin-type_PPIase_CS"/>
</dbReference>
<keyword evidence="7" id="KW-1185">Reference proteome</keyword>
<dbReference type="Gene3D" id="2.40.100.10">
    <property type="entry name" value="Cyclophilin-like"/>
    <property type="match status" value="1"/>
</dbReference>
<comment type="catalytic activity">
    <reaction evidence="4">
        <text>[protein]-peptidylproline (omega=180) = [protein]-peptidylproline (omega=0)</text>
        <dbReference type="Rhea" id="RHEA:16237"/>
        <dbReference type="Rhea" id="RHEA-COMP:10747"/>
        <dbReference type="Rhea" id="RHEA-COMP:10748"/>
        <dbReference type="ChEBI" id="CHEBI:83833"/>
        <dbReference type="ChEBI" id="CHEBI:83834"/>
        <dbReference type="EC" id="5.2.1.8"/>
    </reaction>
</comment>
<dbReference type="RefSeq" id="WP_290262491.1">
    <property type="nucleotide sequence ID" value="NZ_JAUFQG010000004.1"/>
</dbReference>
<dbReference type="PROSITE" id="PS00170">
    <property type="entry name" value="CSA_PPIASE_1"/>
    <property type="match status" value="1"/>
</dbReference>
<keyword evidence="2 4" id="KW-0697">Rotamase</keyword>
<dbReference type="InterPro" id="IPR029000">
    <property type="entry name" value="Cyclophilin-like_dom_sf"/>
</dbReference>
<evidence type="ECO:0000256" key="4">
    <source>
        <dbReference type="RuleBase" id="RU363019"/>
    </source>
</evidence>
<feature type="signal peptide" evidence="4">
    <location>
        <begin position="1"/>
        <end position="21"/>
    </location>
</feature>
<evidence type="ECO:0000256" key="2">
    <source>
        <dbReference type="ARBA" id="ARBA00023110"/>
    </source>
</evidence>
<dbReference type="GO" id="GO:0003755">
    <property type="term" value="F:peptidyl-prolyl cis-trans isomerase activity"/>
    <property type="evidence" value="ECO:0007669"/>
    <property type="project" value="UniProtKB-EC"/>
</dbReference>
<comment type="function">
    <text evidence="4">PPIases accelerate the folding of proteins. It catalyzes the cis-trans isomerization of proline imidic peptide bonds in oligopeptides.</text>
</comment>
<comment type="caution">
    <text evidence="6">The sequence shown here is derived from an EMBL/GenBank/DDBJ whole genome shotgun (WGS) entry which is preliminary data.</text>
</comment>
<evidence type="ECO:0000313" key="6">
    <source>
        <dbReference type="EMBL" id="MFC4364205.1"/>
    </source>
</evidence>
<dbReference type="EC" id="5.2.1.8" evidence="4"/>
<dbReference type="EMBL" id="JBHSCX010000021">
    <property type="protein sequence ID" value="MFC4364205.1"/>
    <property type="molecule type" value="Genomic_DNA"/>
</dbReference>